<dbReference type="SUPFAM" id="SSF56219">
    <property type="entry name" value="DNase I-like"/>
    <property type="match status" value="1"/>
</dbReference>
<reference evidence="3" key="1">
    <citation type="submission" date="2021-12" db="EMBL/GenBank/DDBJ databases">
        <authorList>
            <person name="Rodrigo-Torres L."/>
            <person name="Arahal R. D."/>
            <person name="Lucena T."/>
        </authorList>
    </citation>
    <scope>NUCLEOTIDE SEQUENCE</scope>
    <source>
        <strain evidence="3">CECT 8419</strain>
    </source>
</reference>
<proteinExistence type="predicted"/>
<dbReference type="PANTHER" id="PTHR42834">
    <property type="entry name" value="ENDONUCLEASE/EXONUCLEASE/PHOSPHATASE FAMILY PROTEIN (AFU_ORTHOLOGUE AFUA_3G09210)"/>
    <property type="match status" value="1"/>
</dbReference>
<dbReference type="Pfam" id="PF03372">
    <property type="entry name" value="Exo_endo_phos"/>
    <property type="match status" value="1"/>
</dbReference>
<evidence type="ECO:0000256" key="1">
    <source>
        <dbReference type="SAM" id="SignalP"/>
    </source>
</evidence>
<evidence type="ECO:0000259" key="2">
    <source>
        <dbReference type="Pfam" id="PF03372"/>
    </source>
</evidence>
<feature type="domain" description="Endonuclease/exonuclease/phosphatase" evidence="2">
    <location>
        <begin position="578"/>
        <end position="862"/>
    </location>
</feature>
<dbReference type="Proteomes" id="UP000837803">
    <property type="component" value="Unassembled WGS sequence"/>
</dbReference>
<evidence type="ECO:0000313" key="4">
    <source>
        <dbReference type="Proteomes" id="UP000837803"/>
    </source>
</evidence>
<dbReference type="CDD" id="cd10283">
    <property type="entry name" value="MnuA_DNase1-like"/>
    <property type="match status" value="1"/>
</dbReference>
<keyword evidence="4" id="KW-1185">Reference proteome</keyword>
<keyword evidence="1" id="KW-0732">Signal</keyword>
<accession>A0ABM9AYE9</accession>
<protein>
    <recommendedName>
        <fullName evidence="2">Endonuclease/exonuclease/phosphatase domain-containing protein</fullName>
    </recommendedName>
</protein>
<gene>
    <name evidence="3" type="ORF">LEM8419_00626</name>
</gene>
<feature type="chain" id="PRO_5046686342" description="Endonuclease/exonuclease/phosphatase domain-containing protein" evidence="1">
    <location>
        <begin position="19"/>
        <end position="960"/>
    </location>
</feature>
<evidence type="ECO:0000313" key="3">
    <source>
        <dbReference type="EMBL" id="CAH0999328.1"/>
    </source>
</evidence>
<dbReference type="EMBL" id="CAKLPZ010000001">
    <property type="protein sequence ID" value="CAH0999328.1"/>
    <property type="molecule type" value="Genomic_DNA"/>
</dbReference>
<dbReference type="RefSeq" id="WP_238749516.1">
    <property type="nucleotide sequence ID" value="NZ_CAKLPZ010000001.1"/>
</dbReference>
<organism evidence="3 4">
    <name type="scientific">Neolewinella maritima</name>
    <dbReference type="NCBI Taxonomy" id="1383882"/>
    <lineage>
        <taxon>Bacteria</taxon>
        <taxon>Pseudomonadati</taxon>
        <taxon>Bacteroidota</taxon>
        <taxon>Saprospiria</taxon>
        <taxon>Saprospirales</taxon>
        <taxon>Lewinellaceae</taxon>
        <taxon>Neolewinella</taxon>
    </lineage>
</organism>
<dbReference type="PANTHER" id="PTHR42834:SF1">
    <property type="entry name" value="ENDONUCLEASE_EXONUCLEASE_PHOSPHATASE FAMILY PROTEIN (AFU_ORTHOLOGUE AFUA_3G09210)"/>
    <property type="match status" value="1"/>
</dbReference>
<dbReference type="SUPFAM" id="SSF141072">
    <property type="entry name" value="CalX-like"/>
    <property type="match status" value="1"/>
</dbReference>
<feature type="signal peptide" evidence="1">
    <location>
        <begin position="1"/>
        <end position="18"/>
    </location>
</feature>
<dbReference type="CDD" id="cd04486">
    <property type="entry name" value="YhcR_OBF_like"/>
    <property type="match status" value="1"/>
</dbReference>
<dbReference type="Gene3D" id="2.60.40.2030">
    <property type="match status" value="1"/>
</dbReference>
<comment type="caution">
    <text evidence="3">The sequence shown here is derived from an EMBL/GenBank/DDBJ whole genome shotgun (WGS) entry which is preliminary data.</text>
</comment>
<dbReference type="NCBIfam" id="NF033681">
    <property type="entry name" value="ExeM_NucH_DNase"/>
    <property type="match status" value="1"/>
</dbReference>
<dbReference type="InterPro" id="IPR038081">
    <property type="entry name" value="CalX-like_sf"/>
</dbReference>
<dbReference type="Gene3D" id="3.60.10.10">
    <property type="entry name" value="Endonuclease/exonuclease/phosphatase"/>
    <property type="match status" value="1"/>
</dbReference>
<name>A0ABM9AYE9_9BACT</name>
<dbReference type="InterPro" id="IPR005135">
    <property type="entry name" value="Endo/exonuclease/phosphatase"/>
</dbReference>
<dbReference type="InterPro" id="IPR036691">
    <property type="entry name" value="Endo/exonu/phosph_ase_sf"/>
</dbReference>
<sequence>MKPVLLYLSLLCSLFITAQDRVLITGLLDGTAPGATPRAVELYVKGTVDLSAYTVQRYANTNTEGTPITLSGTYTDAFVYVVNGTDAFAEAFGTAGDFANVIASGTVSGNGNDAFTLELDGSIVDQVGGPIGDDTSIYTDSYLYRTNGTGPDGTWVADNWITPGNNLLDGLTLVEIGAIVPFGTYQGGGGSDGPTLSITATTDLAEPGTDGGFTVSLSTAADSDLTLSYALSGTATPGTDYLTTGDQQATIPSGELSVSVILTVVEDEQIEGSETIVVTLGAISDTSYTSGAPAELLLLDDDLGTDPIAIHIVQGRGETSPLAGNTVTVEAIVTGDFVDGLDGFYVQEEDADADQDSLTSEGVFVFAPNASVTMGELVTVTGVVEERFGQTQIRGGGDAGAAITRKSAGADLPTAVILTLPRADSLLEALEGMRVTPRDLVITDVSSLARFGEVEVTSDERIIQFTECNRPDAAALAAYRDSISADLLLIDDGRGGSNNLPILFAGTDTLEASDQIRAGQTISGLTGVLGYGFRRYRIQPTQTENLRLSGNDRPTSAPEVGGELRVVSANVLNYFTTLNSRGADTEAELIRQEDKIVAALCELNADIIGLIEIENNDNIALARLVDALSTRCGVPYAFVVSPNTGDDQIMVALVYRTDRIEESGTAAALASPDSLFVGRSTNRVPLAQTFRVIDAGSSNLGEELTVCVNHFKSKGGGCGPGNDDDGGAGNCNGTRAKGARALAAWLATDPTGVDDPDVLVIGDLNAYRMEEPIRVLEDAGYVNTKRLLGNDRFPCAGGPPSYVFGGAWGSLDYALASDSLAPFITGATAWTVNAPEPAILDYNTEGASDSLYAPDFYRFSDHDPIVVGIDLSQLVNSVPNSVPNGSGAELMRTGSHTYTFAGLQRAGSYLLTNSAGQVLGSGTARILGTQLSVAGLPAGVYFVVLREPGAGQATFKLAVL</sequence>
<dbReference type="InterPro" id="IPR047971">
    <property type="entry name" value="ExeM-like"/>
</dbReference>